<organism evidence="1 2">
    <name type="scientific">Rhodovibrio sodomensis</name>
    <dbReference type="NCBI Taxonomy" id="1088"/>
    <lineage>
        <taxon>Bacteria</taxon>
        <taxon>Pseudomonadati</taxon>
        <taxon>Pseudomonadota</taxon>
        <taxon>Alphaproteobacteria</taxon>
        <taxon>Rhodospirillales</taxon>
        <taxon>Rhodovibrionaceae</taxon>
        <taxon>Rhodovibrio</taxon>
    </lineage>
</organism>
<evidence type="ECO:0000313" key="1">
    <source>
        <dbReference type="EMBL" id="MBK1666554.1"/>
    </source>
</evidence>
<proteinExistence type="predicted"/>
<dbReference type="Proteomes" id="UP001296873">
    <property type="component" value="Unassembled WGS sequence"/>
</dbReference>
<gene>
    <name evidence="1" type="ORF">CKO28_00670</name>
</gene>
<dbReference type="EMBL" id="NRRL01000001">
    <property type="protein sequence ID" value="MBK1666554.1"/>
    <property type="molecule type" value="Genomic_DNA"/>
</dbReference>
<reference evidence="1 2" key="1">
    <citation type="journal article" date="2020" name="Microorganisms">
        <title>Osmotic Adaptation and Compatible Solute Biosynthesis of Phototrophic Bacteria as Revealed from Genome Analyses.</title>
        <authorList>
            <person name="Imhoff J.F."/>
            <person name="Rahn T."/>
            <person name="Kunzel S."/>
            <person name="Keller A."/>
            <person name="Neulinger S.C."/>
        </authorList>
    </citation>
    <scope>NUCLEOTIDE SEQUENCE [LARGE SCALE GENOMIC DNA]</scope>
    <source>
        <strain evidence="1 2">DSM 9895</strain>
    </source>
</reference>
<accession>A0ABS1D8I6</accession>
<sequence length="126" mass="14124">MSYCRFSTDSFRCDLYVYETESPDDDPRFTIHVAGNRIPEDAPRLPELTAKSIEDYVAAYRELTDYLLSCPRTPIDAPYAGETLLIGSLEELRAKLIELRDLGYRFPDAVLDAVDAEIAESAPAGK</sequence>
<dbReference type="RefSeq" id="WP_200338604.1">
    <property type="nucleotide sequence ID" value="NZ_NRRL01000001.1"/>
</dbReference>
<comment type="caution">
    <text evidence="1">The sequence shown here is derived from an EMBL/GenBank/DDBJ whole genome shotgun (WGS) entry which is preliminary data.</text>
</comment>
<evidence type="ECO:0000313" key="2">
    <source>
        <dbReference type="Proteomes" id="UP001296873"/>
    </source>
</evidence>
<protein>
    <submittedName>
        <fullName evidence="1">Uncharacterized protein</fullName>
    </submittedName>
</protein>
<name>A0ABS1D8I6_9PROT</name>
<keyword evidence="2" id="KW-1185">Reference proteome</keyword>